<evidence type="ECO:0000313" key="3">
    <source>
        <dbReference type="Proteomes" id="UP001220610"/>
    </source>
</evidence>
<accession>A0AAJ5WQS6</accession>
<dbReference type="AlphaFoldDB" id="A0AAJ5WQS6"/>
<dbReference type="Proteomes" id="UP001220610">
    <property type="component" value="Chromosome"/>
</dbReference>
<proteinExistence type="predicted"/>
<feature type="region of interest" description="Disordered" evidence="1">
    <location>
        <begin position="22"/>
        <end position="48"/>
    </location>
</feature>
<gene>
    <name evidence="2" type="ORF">P0Y53_20385</name>
</gene>
<dbReference type="EMBL" id="CP119311">
    <property type="protein sequence ID" value="WEK34853.1"/>
    <property type="molecule type" value="Genomic_DNA"/>
</dbReference>
<evidence type="ECO:0000313" key="2">
    <source>
        <dbReference type="EMBL" id="WEK34853.1"/>
    </source>
</evidence>
<organism evidence="2 3">
    <name type="scientific">Candidatus Pseudobacter hemicellulosilyticus</name>
    <dbReference type="NCBI Taxonomy" id="3121375"/>
    <lineage>
        <taxon>Bacteria</taxon>
        <taxon>Pseudomonadati</taxon>
        <taxon>Bacteroidota</taxon>
        <taxon>Chitinophagia</taxon>
        <taxon>Chitinophagales</taxon>
        <taxon>Chitinophagaceae</taxon>
        <taxon>Pseudobacter</taxon>
    </lineage>
</organism>
<sequence length="66" mass="7101">MLCNQVFTDRNMVLPLASSLEYPGRAHQSRQKPAEPVMPERTPATKAPSAIVSKADSFCIGNGLTA</sequence>
<name>A0AAJ5WQS6_9BACT</name>
<protein>
    <submittedName>
        <fullName evidence="2">Uncharacterized protein</fullName>
    </submittedName>
</protein>
<evidence type="ECO:0000256" key="1">
    <source>
        <dbReference type="SAM" id="MobiDB-lite"/>
    </source>
</evidence>
<reference evidence="2" key="1">
    <citation type="submission" date="2023-03" db="EMBL/GenBank/DDBJ databases">
        <title>Andean soil-derived lignocellulolytic bacterial consortium as a source of novel taxa and putative plastic-active enzymes.</title>
        <authorList>
            <person name="Diaz-Garcia L."/>
            <person name="Chuvochina M."/>
            <person name="Feuerriegel G."/>
            <person name="Bunk B."/>
            <person name="Sproer C."/>
            <person name="Streit W.R."/>
            <person name="Rodriguez L.M."/>
            <person name="Overmann J."/>
            <person name="Jimenez D.J."/>
        </authorList>
    </citation>
    <scope>NUCLEOTIDE SEQUENCE</scope>
    <source>
        <strain evidence="2">MAG 7</strain>
    </source>
</reference>